<dbReference type="InterPro" id="IPR012678">
    <property type="entry name" value="Ribosomal_uL23/eL15/eS24_sf"/>
</dbReference>
<evidence type="ECO:0000256" key="5">
    <source>
        <dbReference type="ARBA" id="ARBA00023274"/>
    </source>
</evidence>
<dbReference type="FunFam" id="3.30.70.330:FF:000001">
    <property type="entry name" value="50S ribosomal protein L23"/>
    <property type="match status" value="1"/>
</dbReference>
<dbReference type="AlphaFoldDB" id="X0VVA2"/>
<comment type="similarity">
    <text evidence="1">Belongs to the universal ribosomal protein uL23 family.</text>
</comment>
<sequence length="98" mass="11211">MPKALHPYDIIEQPLMTEKGSYLLAEDKYAFRVASGANKIQIKQAVEKAFEVRVMAVNVMNVRGKQRRWGRRQVVRPTWKKAIVTLAPGDKIELFEGV</sequence>
<protein>
    <recommendedName>
        <fullName evidence="7">50S ribosomal protein L23</fullName>
    </recommendedName>
</protein>
<dbReference type="InterPro" id="IPR012677">
    <property type="entry name" value="Nucleotide-bd_a/b_plait_sf"/>
</dbReference>
<organism evidence="6">
    <name type="scientific">marine sediment metagenome</name>
    <dbReference type="NCBI Taxonomy" id="412755"/>
    <lineage>
        <taxon>unclassified sequences</taxon>
        <taxon>metagenomes</taxon>
        <taxon>ecological metagenomes</taxon>
    </lineage>
</organism>
<dbReference type="GO" id="GO:0006412">
    <property type="term" value="P:translation"/>
    <property type="evidence" value="ECO:0007669"/>
    <property type="project" value="InterPro"/>
</dbReference>
<evidence type="ECO:0000256" key="3">
    <source>
        <dbReference type="ARBA" id="ARBA00022884"/>
    </source>
</evidence>
<comment type="caution">
    <text evidence="6">The sequence shown here is derived from an EMBL/GenBank/DDBJ whole genome shotgun (WGS) entry which is preliminary data.</text>
</comment>
<dbReference type="Gene3D" id="3.30.70.330">
    <property type="match status" value="1"/>
</dbReference>
<keyword evidence="4" id="KW-0689">Ribosomal protein</keyword>
<dbReference type="EMBL" id="BARS01036558">
    <property type="protein sequence ID" value="GAG16383.1"/>
    <property type="molecule type" value="Genomic_DNA"/>
</dbReference>
<dbReference type="GO" id="GO:1990904">
    <property type="term" value="C:ribonucleoprotein complex"/>
    <property type="evidence" value="ECO:0007669"/>
    <property type="project" value="UniProtKB-KW"/>
</dbReference>
<dbReference type="NCBIfam" id="NF004366">
    <property type="entry name" value="PRK05738.3-2"/>
    <property type="match status" value="1"/>
</dbReference>
<keyword evidence="2" id="KW-0699">rRNA-binding</keyword>
<keyword evidence="3" id="KW-0694">RNA-binding</keyword>
<dbReference type="GO" id="GO:0005840">
    <property type="term" value="C:ribosome"/>
    <property type="evidence" value="ECO:0007669"/>
    <property type="project" value="UniProtKB-KW"/>
</dbReference>
<evidence type="ECO:0008006" key="7">
    <source>
        <dbReference type="Google" id="ProtNLM"/>
    </source>
</evidence>
<accession>X0VVA2</accession>
<dbReference type="GO" id="GO:0019843">
    <property type="term" value="F:rRNA binding"/>
    <property type="evidence" value="ECO:0007669"/>
    <property type="project" value="UniProtKB-KW"/>
</dbReference>
<dbReference type="PANTHER" id="PTHR11620">
    <property type="entry name" value="60S RIBOSOMAL PROTEIN L23A"/>
    <property type="match status" value="1"/>
</dbReference>
<name>X0VVA2_9ZZZZ</name>
<dbReference type="InterPro" id="IPR001014">
    <property type="entry name" value="Ribosomal_uL23_CS"/>
</dbReference>
<gene>
    <name evidence="6" type="ORF">S01H1_56172</name>
</gene>
<dbReference type="HAMAP" id="MF_01369_B">
    <property type="entry name" value="Ribosomal_uL23_B"/>
    <property type="match status" value="1"/>
</dbReference>
<dbReference type="PROSITE" id="PS00050">
    <property type="entry name" value="RIBOSOMAL_L23"/>
    <property type="match status" value="1"/>
</dbReference>
<reference evidence="6" key="1">
    <citation type="journal article" date="2014" name="Front. Microbiol.">
        <title>High frequency of phylogenetically diverse reductive dehalogenase-homologous genes in deep subseafloor sedimentary metagenomes.</title>
        <authorList>
            <person name="Kawai M."/>
            <person name="Futagami T."/>
            <person name="Toyoda A."/>
            <person name="Takaki Y."/>
            <person name="Nishi S."/>
            <person name="Hori S."/>
            <person name="Arai W."/>
            <person name="Tsubouchi T."/>
            <person name="Morono Y."/>
            <person name="Uchiyama I."/>
            <person name="Ito T."/>
            <person name="Fujiyama A."/>
            <person name="Inagaki F."/>
            <person name="Takami H."/>
        </authorList>
    </citation>
    <scope>NUCLEOTIDE SEQUENCE</scope>
    <source>
        <strain evidence="6">Expedition CK06-06</strain>
    </source>
</reference>
<evidence type="ECO:0000313" key="6">
    <source>
        <dbReference type="EMBL" id="GAG16383.1"/>
    </source>
</evidence>
<evidence type="ECO:0000256" key="2">
    <source>
        <dbReference type="ARBA" id="ARBA00022730"/>
    </source>
</evidence>
<evidence type="ECO:0000256" key="1">
    <source>
        <dbReference type="ARBA" id="ARBA00006700"/>
    </source>
</evidence>
<dbReference type="NCBIfam" id="NF004363">
    <property type="entry name" value="PRK05738.2-4"/>
    <property type="match status" value="1"/>
</dbReference>
<dbReference type="Pfam" id="PF00276">
    <property type="entry name" value="Ribosomal_L23"/>
    <property type="match status" value="1"/>
</dbReference>
<dbReference type="SUPFAM" id="SSF54189">
    <property type="entry name" value="Ribosomal proteins S24e, L23 and L15e"/>
    <property type="match status" value="1"/>
</dbReference>
<dbReference type="InterPro" id="IPR013025">
    <property type="entry name" value="Ribosomal_uL23-like"/>
</dbReference>
<evidence type="ECO:0000256" key="4">
    <source>
        <dbReference type="ARBA" id="ARBA00022980"/>
    </source>
</evidence>
<keyword evidence="5" id="KW-0687">Ribonucleoprotein</keyword>
<proteinExistence type="inferred from homology"/>
<dbReference type="GO" id="GO:0003735">
    <property type="term" value="F:structural constituent of ribosome"/>
    <property type="evidence" value="ECO:0007669"/>
    <property type="project" value="InterPro"/>
</dbReference>